<evidence type="ECO:0000256" key="3">
    <source>
        <dbReference type="ARBA" id="ARBA00023125"/>
    </source>
</evidence>
<evidence type="ECO:0000313" key="7">
    <source>
        <dbReference type="Proteomes" id="UP000031521"/>
    </source>
</evidence>
<dbReference type="HOGENOM" id="CLU_039613_6_0_5"/>
<dbReference type="InterPro" id="IPR005119">
    <property type="entry name" value="LysR_subst-bd"/>
</dbReference>
<dbReference type="InterPro" id="IPR036390">
    <property type="entry name" value="WH_DNA-bd_sf"/>
</dbReference>
<dbReference type="InterPro" id="IPR000847">
    <property type="entry name" value="LysR_HTH_N"/>
</dbReference>
<dbReference type="STRING" id="1208324.P73_2029"/>
<dbReference type="KEGG" id="cid:P73_2029"/>
<evidence type="ECO:0000256" key="2">
    <source>
        <dbReference type="ARBA" id="ARBA00023015"/>
    </source>
</evidence>
<dbReference type="Gene3D" id="1.10.10.10">
    <property type="entry name" value="Winged helix-like DNA-binding domain superfamily/Winged helix DNA-binding domain"/>
    <property type="match status" value="1"/>
</dbReference>
<keyword evidence="2" id="KW-0805">Transcription regulation</keyword>
<dbReference type="Proteomes" id="UP000031521">
    <property type="component" value="Chromosome"/>
</dbReference>
<organism evidence="6 7">
    <name type="scientific">Celeribacter indicus</name>
    <dbReference type="NCBI Taxonomy" id="1208324"/>
    <lineage>
        <taxon>Bacteria</taxon>
        <taxon>Pseudomonadati</taxon>
        <taxon>Pseudomonadota</taxon>
        <taxon>Alphaproteobacteria</taxon>
        <taxon>Rhodobacterales</taxon>
        <taxon>Roseobacteraceae</taxon>
        <taxon>Celeribacter</taxon>
    </lineage>
</organism>
<dbReference type="InterPro" id="IPR036388">
    <property type="entry name" value="WH-like_DNA-bd_sf"/>
</dbReference>
<name>A0A0B5DUP3_9RHOB</name>
<keyword evidence="4" id="KW-0804">Transcription</keyword>
<dbReference type="Pfam" id="PF00126">
    <property type="entry name" value="HTH_1"/>
    <property type="match status" value="1"/>
</dbReference>
<dbReference type="GO" id="GO:0003677">
    <property type="term" value="F:DNA binding"/>
    <property type="evidence" value="ECO:0007669"/>
    <property type="project" value="UniProtKB-KW"/>
</dbReference>
<protein>
    <submittedName>
        <fullName evidence="6">LysR family transcriptional regulator</fullName>
    </submittedName>
</protein>
<dbReference type="SUPFAM" id="SSF46785">
    <property type="entry name" value="Winged helix' DNA-binding domain"/>
    <property type="match status" value="1"/>
</dbReference>
<evidence type="ECO:0000256" key="4">
    <source>
        <dbReference type="ARBA" id="ARBA00023163"/>
    </source>
</evidence>
<evidence type="ECO:0000313" key="6">
    <source>
        <dbReference type="EMBL" id="AJE46744.1"/>
    </source>
</evidence>
<dbReference type="OrthoDB" id="8479870at2"/>
<dbReference type="PROSITE" id="PS50931">
    <property type="entry name" value="HTH_LYSR"/>
    <property type="match status" value="1"/>
</dbReference>
<dbReference type="SUPFAM" id="SSF53850">
    <property type="entry name" value="Periplasmic binding protein-like II"/>
    <property type="match status" value="1"/>
</dbReference>
<accession>A0A0B5DUP3</accession>
<dbReference type="GO" id="GO:0003700">
    <property type="term" value="F:DNA-binding transcription factor activity"/>
    <property type="evidence" value="ECO:0007669"/>
    <property type="project" value="InterPro"/>
</dbReference>
<evidence type="ECO:0000256" key="1">
    <source>
        <dbReference type="ARBA" id="ARBA00009437"/>
    </source>
</evidence>
<dbReference type="EMBL" id="CP004393">
    <property type="protein sequence ID" value="AJE46744.1"/>
    <property type="molecule type" value="Genomic_DNA"/>
</dbReference>
<dbReference type="GO" id="GO:0005829">
    <property type="term" value="C:cytosol"/>
    <property type="evidence" value="ECO:0007669"/>
    <property type="project" value="TreeGrafter"/>
</dbReference>
<evidence type="ECO:0000259" key="5">
    <source>
        <dbReference type="PROSITE" id="PS50931"/>
    </source>
</evidence>
<keyword evidence="7" id="KW-1185">Reference proteome</keyword>
<reference evidence="6 7" key="1">
    <citation type="journal article" date="2014" name="Int. J. Syst. Evol. Microbiol.">
        <title>Celeribacter indicus sp. nov., a polycyclic aromatic hydrocarbon-degrading bacterium from deep-sea sediment and reclassification of Huaishuia halophila as Celeribacter halophilus comb. nov.</title>
        <authorList>
            <person name="Lai Q."/>
            <person name="Cao J."/>
            <person name="Yuan J."/>
            <person name="Li F."/>
            <person name="Shao Z."/>
        </authorList>
    </citation>
    <scope>NUCLEOTIDE SEQUENCE [LARGE SCALE GENOMIC DNA]</scope>
    <source>
        <strain evidence="6">P73</strain>
    </source>
</reference>
<comment type="similarity">
    <text evidence="1">Belongs to the LysR transcriptional regulatory family.</text>
</comment>
<dbReference type="RefSeq" id="WP_043869489.1">
    <property type="nucleotide sequence ID" value="NZ_CP004393.1"/>
</dbReference>
<gene>
    <name evidence="6" type="ORF">P73_2029</name>
</gene>
<dbReference type="Pfam" id="PF03466">
    <property type="entry name" value="LysR_substrate"/>
    <property type="match status" value="1"/>
</dbReference>
<dbReference type="AlphaFoldDB" id="A0A0B5DUP3"/>
<keyword evidence="3" id="KW-0238">DNA-binding</keyword>
<dbReference type="InterPro" id="IPR050950">
    <property type="entry name" value="HTH-type_LysR_regulators"/>
</dbReference>
<proteinExistence type="inferred from homology"/>
<dbReference type="PANTHER" id="PTHR30419">
    <property type="entry name" value="HTH-TYPE TRANSCRIPTIONAL REGULATOR YBHD"/>
    <property type="match status" value="1"/>
</dbReference>
<sequence length="300" mass="32823">MIHNRLLKYLDEVTRAGSIRKAAVRLNVASSAVNRRIIELEEDLGTPIFERLPRGLRLTAAGEILIQHVRTTLREHEHTIARINGLKGLMRGDVTVVTMAGLAPNLLAEALAEFRSEHSRIKVRVRILTGDRIVHAVAAGEADLGLGYNLPASSRLTRVLDIHQQLGAAMSPDHPLATKREIRLADCIGYPIVAAEIGLSLRATVELLVPPDIEFEPIIETDSLELMKRLARLSPNLAVLNRADVDLELREGSLAFVPFSAAKGQQTISLVHRSRGPLEPAASMLAHFIERSFAARSGLG</sequence>
<feature type="domain" description="HTH lysR-type" evidence="5">
    <location>
        <begin position="1"/>
        <end position="59"/>
    </location>
</feature>
<dbReference type="Gene3D" id="3.40.190.290">
    <property type="match status" value="1"/>
</dbReference>